<feature type="compositionally biased region" description="Basic and acidic residues" evidence="1">
    <location>
        <begin position="65"/>
        <end position="76"/>
    </location>
</feature>
<dbReference type="Gene3D" id="3.40.50.300">
    <property type="entry name" value="P-loop containing nucleotide triphosphate hydrolases"/>
    <property type="match status" value="1"/>
</dbReference>
<dbReference type="EMBL" id="CP099418">
    <property type="protein sequence ID" value="USW48465.1"/>
    <property type="molecule type" value="Genomic_DNA"/>
</dbReference>
<organism evidence="3 4">
    <name type="scientific">Septoria linicola</name>
    <dbReference type="NCBI Taxonomy" id="215465"/>
    <lineage>
        <taxon>Eukaryota</taxon>
        <taxon>Fungi</taxon>
        <taxon>Dikarya</taxon>
        <taxon>Ascomycota</taxon>
        <taxon>Pezizomycotina</taxon>
        <taxon>Dothideomycetes</taxon>
        <taxon>Dothideomycetidae</taxon>
        <taxon>Mycosphaerellales</taxon>
        <taxon>Mycosphaerellaceae</taxon>
        <taxon>Septoria</taxon>
    </lineage>
</organism>
<feature type="region of interest" description="Disordered" evidence="1">
    <location>
        <begin position="27"/>
        <end position="180"/>
    </location>
</feature>
<dbReference type="InterPro" id="IPR045063">
    <property type="entry name" value="Dynamin_N"/>
</dbReference>
<evidence type="ECO:0000256" key="1">
    <source>
        <dbReference type="SAM" id="MobiDB-lite"/>
    </source>
</evidence>
<dbReference type="PANTHER" id="PTHR36681">
    <property type="entry name" value="NUCLEAR GTPASE, GERMINAL CENTER-ASSOCIATED, TANDEM DUPLICATE 3"/>
    <property type="match status" value="1"/>
</dbReference>
<evidence type="ECO:0000313" key="3">
    <source>
        <dbReference type="EMBL" id="USW48465.1"/>
    </source>
</evidence>
<evidence type="ECO:0000313" key="4">
    <source>
        <dbReference type="Proteomes" id="UP001056384"/>
    </source>
</evidence>
<feature type="compositionally biased region" description="Polar residues" evidence="1">
    <location>
        <begin position="96"/>
        <end position="107"/>
    </location>
</feature>
<dbReference type="Pfam" id="PF00350">
    <property type="entry name" value="Dynamin_N"/>
    <property type="match status" value="1"/>
</dbReference>
<name>A0A9Q9EF17_9PEZI</name>
<keyword evidence="3" id="KW-0378">Hydrolase</keyword>
<dbReference type="GO" id="GO:0016787">
    <property type="term" value="F:hydrolase activity"/>
    <property type="evidence" value="ECO:0007669"/>
    <property type="project" value="UniProtKB-KW"/>
</dbReference>
<feature type="region of interest" description="Disordered" evidence="1">
    <location>
        <begin position="1"/>
        <end position="20"/>
    </location>
</feature>
<reference evidence="3" key="1">
    <citation type="submission" date="2022-06" db="EMBL/GenBank/DDBJ databases">
        <title>Complete genome sequences of two strains of the flax pathogen Septoria linicola.</title>
        <authorList>
            <person name="Lapalu N."/>
            <person name="Simon A."/>
            <person name="Demenou B."/>
            <person name="Paumier D."/>
            <person name="Guillot M.-P."/>
            <person name="Gout L."/>
            <person name="Valade R."/>
        </authorList>
    </citation>
    <scope>NUCLEOTIDE SEQUENCE</scope>
    <source>
        <strain evidence="3">SE15195</strain>
    </source>
</reference>
<evidence type="ECO:0000259" key="2">
    <source>
        <dbReference type="Pfam" id="PF00350"/>
    </source>
</evidence>
<gene>
    <name evidence="3" type="ORF">Slin15195_G017840</name>
</gene>
<feature type="compositionally biased region" description="Polar residues" evidence="1">
    <location>
        <begin position="77"/>
        <end position="89"/>
    </location>
</feature>
<dbReference type="AlphaFoldDB" id="A0A9Q9EF17"/>
<dbReference type="PANTHER" id="PTHR36681:SF3">
    <property type="entry name" value="NUCLEAR GTPASE, GERMINAL CENTER-ASSOCIATED, TANDEM DUPLICATE 3"/>
    <property type="match status" value="1"/>
</dbReference>
<feature type="compositionally biased region" description="Polar residues" evidence="1">
    <location>
        <begin position="127"/>
        <end position="139"/>
    </location>
</feature>
<dbReference type="Proteomes" id="UP001056384">
    <property type="component" value="Chromosome 1"/>
</dbReference>
<sequence length="319" mass="35088">MDEETAVLQIGTLNDLPPQTEGVVLLRAVKSEPEMDSQPQSNASSQSMRQPLQPVNRQLSATPHHSQDSIPLKREQSLTPSNEAPSQPHMTAPLPATTSFPSHSTVPQYPRLFPNLPPTAAPRVSPGVSTPLPSVSKQELTPDAVVKPEPELEPETEYQPRKHENLSTESQNDPSAPERGIPLAQLSTEETPERLEAGVQAGLKVLSELEVPLGEPGTDNEDAQTWLQHTERVRKEAVQTRTVVGVVGNTGAGKSSVINAMLDEERLVPTNCMRACTAVVTELSYNYSNIDTAKYRAEIEFIKPEEWRKELNVLFQEVF</sequence>
<dbReference type="SUPFAM" id="SSF52540">
    <property type="entry name" value="P-loop containing nucleoside triphosphate hydrolases"/>
    <property type="match status" value="1"/>
</dbReference>
<keyword evidence="4" id="KW-1185">Reference proteome</keyword>
<accession>A0A9Q9EF17</accession>
<dbReference type="InterPro" id="IPR027417">
    <property type="entry name" value="P-loop_NTPase"/>
</dbReference>
<feature type="compositionally biased region" description="Polar residues" evidence="1">
    <location>
        <begin position="37"/>
        <end position="64"/>
    </location>
</feature>
<protein>
    <submittedName>
        <fullName evidence="3">P-loop containing nucleoside triphosphate hydrolase, dynamin</fullName>
    </submittedName>
</protein>
<proteinExistence type="predicted"/>
<feature type="domain" description="Dynamin N-terminal" evidence="2">
    <location>
        <begin position="244"/>
        <end position="290"/>
    </location>
</feature>